<accession>A0A1Y2FN15</accession>
<feature type="region of interest" description="Disordered" evidence="1">
    <location>
        <begin position="317"/>
        <end position="436"/>
    </location>
</feature>
<evidence type="ECO:0000256" key="1">
    <source>
        <dbReference type="SAM" id="MobiDB-lite"/>
    </source>
</evidence>
<dbReference type="EMBL" id="MCGR01000016">
    <property type="protein sequence ID" value="ORY85382.1"/>
    <property type="molecule type" value="Genomic_DNA"/>
</dbReference>
<feature type="compositionally biased region" description="Basic and acidic residues" evidence="1">
    <location>
        <begin position="342"/>
        <end position="358"/>
    </location>
</feature>
<protein>
    <submittedName>
        <fullName evidence="2">Uncharacterized protein</fullName>
    </submittedName>
</protein>
<feature type="region of interest" description="Disordered" evidence="1">
    <location>
        <begin position="1"/>
        <end position="25"/>
    </location>
</feature>
<comment type="caution">
    <text evidence="2">The sequence shown here is derived from an EMBL/GenBank/DDBJ whole genome shotgun (WGS) entry which is preliminary data.</text>
</comment>
<feature type="compositionally biased region" description="Polar residues" evidence="1">
    <location>
        <begin position="373"/>
        <end position="383"/>
    </location>
</feature>
<gene>
    <name evidence="2" type="ORF">BCR35DRAFT_302861</name>
</gene>
<sequence>MPFDGGSMTPSPRSRRANRPLPFITMPPPTSFSQLSLSDSCHSRPPSPGHWGKCVNQVQSVLYGGKGSRDDIAFTVDELYDVNATFENPLTLAKGSKAISEMFALLSLVPGSMHSESGEVAEASGYNSLHTAFLQHTLHIALFPFLDPEYQPSPEIDSESSPSHRPNALRRAVSFFSLPSTPYSQRSPQGGYVDPNAPPALYSKTHPSSSARWPISNFISSLMPRNLALSLTTVHLKLTTRLVFNEHGKIILHEDTWGLKEVIEGVFPIASHLYSINRQGVGLVAGLASRVLLGSGQPASWRRDEEAGWEQKRKYVEGVPGTDTPATDGQEENHGPSNQGLERLDRALVDFDSRRQASEPEPDAALYAHAPGSPQSTRKSSISGGYGGLAANRRSTALGIDVGDSNSSAQVGGTESAPLGRSVSSELSVDKGEESA</sequence>
<name>A0A1Y2FN15_9BASI</name>
<dbReference type="InParanoid" id="A0A1Y2FN15"/>
<organism evidence="2 3">
    <name type="scientific">Leucosporidium creatinivorum</name>
    <dbReference type="NCBI Taxonomy" id="106004"/>
    <lineage>
        <taxon>Eukaryota</taxon>
        <taxon>Fungi</taxon>
        <taxon>Dikarya</taxon>
        <taxon>Basidiomycota</taxon>
        <taxon>Pucciniomycotina</taxon>
        <taxon>Microbotryomycetes</taxon>
        <taxon>Leucosporidiales</taxon>
        <taxon>Leucosporidium</taxon>
    </lineage>
</organism>
<dbReference type="Proteomes" id="UP000193467">
    <property type="component" value="Unassembled WGS sequence"/>
</dbReference>
<dbReference type="AlphaFoldDB" id="A0A1Y2FN15"/>
<dbReference type="OrthoDB" id="9995831at2759"/>
<reference evidence="2 3" key="1">
    <citation type="submission" date="2016-07" db="EMBL/GenBank/DDBJ databases">
        <title>Pervasive Adenine N6-methylation of Active Genes in Fungi.</title>
        <authorList>
            <consortium name="DOE Joint Genome Institute"/>
            <person name="Mondo S.J."/>
            <person name="Dannebaum R.O."/>
            <person name="Kuo R.C."/>
            <person name="Labutti K."/>
            <person name="Haridas S."/>
            <person name="Kuo A."/>
            <person name="Salamov A."/>
            <person name="Ahrendt S.R."/>
            <person name="Lipzen A."/>
            <person name="Sullivan W."/>
            <person name="Andreopoulos W.B."/>
            <person name="Clum A."/>
            <person name="Lindquist E."/>
            <person name="Daum C."/>
            <person name="Ramamoorthy G.K."/>
            <person name="Gryganskyi A."/>
            <person name="Culley D."/>
            <person name="Magnuson J.K."/>
            <person name="James T.Y."/>
            <person name="O'Malley M.A."/>
            <person name="Stajich J.E."/>
            <person name="Spatafora J.W."/>
            <person name="Visel A."/>
            <person name="Grigoriev I.V."/>
        </authorList>
    </citation>
    <scope>NUCLEOTIDE SEQUENCE [LARGE SCALE GENOMIC DNA]</scope>
    <source>
        <strain evidence="2 3">62-1032</strain>
    </source>
</reference>
<evidence type="ECO:0000313" key="3">
    <source>
        <dbReference type="Proteomes" id="UP000193467"/>
    </source>
</evidence>
<proteinExistence type="predicted"/>
<evidence type="ECO:0000313" key="2">
    <source>
        <dbReference type="EMBL" id="ORY85382.1"/>
    </source>
</evidence>
<keyword evidence="3" id="KW-1185">Reference proteome</keyword>
<feature type="compositionally biased region" description="Polar residues" evidence="1">
    <location>
        <begin position="404"/>
        <end position="413"/>
    </location>
</feature>